<accession>A0A8H4QVR4</accession>
<comment type="caution">
    <text evidence="2">The sequence shown here is derived from an EMBL/GenBank/DDBJ whole genome shotgun (WGS) entry which is preliminary data.</text>
</comment>
<evidence type="ECO:0000256" key="1">
    <source>
        <dbReference type="SAM" id="SignalP"/>
    </source>
</evidence>
<sequence>MLKTLLVLIATSLFATVRSSALPSRMALVGRQIIPSANVVKCDFVLQPTAIIDPNATDELSHEFDVVIANALRAQPGIDTGFVTPITIIYIANLDAKNTFNVEETLGAEKLTSAQTTAIIEGWLGTTIPGQFSNWIVNTAACVPSNILEA</sequence>
<feature type="signal peptide" evidence="1">
    <location>
        <begin position="1"/>
        <end position="21"/>
    </location>
</feature>
<evidence type="ECO:0000313" key="3">
    <source>
        <dbReference type="Proteomes" id="UP000521872"/>
    </source>
</evidence>
<dbReference type="Proteomes" id="UP000521872">
    <property type="component" value="Unassembled WGS sequence"/>
</dbReference>
<feature type="chain" id="PRO_5034104510" evidence="1">
    <location>
        <begin position="22"/>
        <end position="150"/>
    </location>
</feature>
<proteinExistence type="predicted"/>
<keyword evidence="1" id="KW-0732">Signal</keyword>
<keyword evidence="3" id="KW-1185">Reference proteome</keyword>
<dbReference type="AlphaFoldDB" id="A0A8H4QVR4"/>
<reference evidence="2 3" key="1">
    <citation type="submission" date="2019-12" db="EMBL/GenBank/DDBJ databases">
        <authorList>
            <person name="Floudas D."/>
            <person name="Bentzer J."/>
            <person name="Ahren D."/>
            <person name="Johansson T."/>
            <person name="Persson P."/>
            <person name="Tunlid A."/>
        </authorList>
    </citation>
    <scope>NUCLEOTIDE SEQUENCE [LARGE SCALE GENOMIC DNA]</scope>
    <source>
        <strain evidence="2 3">CBS 102.39</strain>
    </source>
</reference>
<dbReference type="EMBL" id="JAACJL010000030">
    <property type="protein sequence ID" value="KAF4617545.1"/>
    <property type="molecule type" value="Genomic_DNA"/>
</dbReference>
<organism evidence="2 3">
    <name type="scientific">Agrocybe pediades</name>
    <dbReference type="NCBI Taxonomy" id="84607"/>
    <lineage>
        <taxon>Eukaryota</taxon>
        <taxon>Fungi</taxon>
        <taxon>Dikarya</taxon>
        <taxon>Basidiomycota</taxon>
        <taxon>Agaricomycotina</taxon>
        <taxon>Agaricomycetes</taxon>
        <taxon>Agaricomycetidae</taxon>
        <taxon>Agaricales</taxon>
        <taxon>Agaricineae</taxon>
        <taxon>Strophariaceae</taxon>
        <taxon>Agrocybe</taxon>
    </lineage>
</organism>
<protein>
    <submittedName>
        <fullName evidence="2">Uncharacterized protein</fullName>
    </submittedName>
</protein>
<name>A0A8H4QVR4_9AGAR</name>
<gene>
    <name evidence="2" type="ORF">D9613_005774</name>
</gene>
<evidence type="ECO:0000313" key="2">
    <source>
        <dbReference type="EMBL" id="KAF4617545.1"/>
    </source>
</evidence>